<organism evidence="2 3">
    <name type="scientific">Vibrio marisflavi CECT 7928</name>
    <dbReference type="NCBI Taxonomy" id="634439"/>
    <lineage>
        <taxon>Bacteria</taxon>
        <taxon>Pseudomonadati</taxon>
        <taxon>Pseudomonadota</taxon>
        <taxon>Gammaproteobacteria</taxon>
        <taxon>Vibrionales</taxon>
        <taxon>Vibrionaceae</taxon>
        <taxon>Vibrio</taxon>
    </lineage>
</organism>
<evidence type="ECO:0000313" key="2">
    <source>
        <dbReference type="EMBL" id="CAH0541421.1"/>
    </source>
</evidence>
<keyword evidence="3" id="KW-1185">Reference proteome</keyword>
<dbReference type="SUPFAM" id="SSF55826">
    <property type="entry name" value="YbaK/ProRS associated domain"/>
    <property type="match status" value="1"/>
</dbReference>
<accession>A0ABM9A7G3</accession>
<protein>
    <recommendedName>
        <fullName evidence="1">YbaK/aminoacyl-tRNA synthetase-associated domain-containing protein</fullName>
    </recommendedName>
</protein>
<dbReference type="RefSeq" id="WP_237363026.1">
    <property type="nucleotide sequence ID" value="NZ_CAKLDM010000002.1"/>
</dbReference>
<dbReference type="Pfam" id="PF04073">
    <property type="entry name" value="tRNA_edit"/>
    <property type="match status" value="1"/>
</dbReference>
<dbReference type="CDD" id="cd04332">
    <property type="entry name" value="YbaK_like"/>
    <property type="match status" value="1"/>
</dbReference>
<name>A0ABM9A7G3_9VIBR</name>
<gene>
    <name evidence="2" type="ORF">VMF7928_03550</name>
</gene>
<dbReference type="Gene3D" id="3.90.960.10">
    <property type="entry name" value="YbaK/aminoacyl-tRNA synthetase-associated domain"/>
    <property type="match status" value="1"/>
</dbReference>
<dbReference type="EMBL" id="CAKLDM010000002">
    <property type="protein sequence ID" value="CAH0541421.1"/>
    <property type="molecule type" value="Genomic_DNA"/>
</dbReference>
<dbReference type="PANTHER" id="PTHR30411:SF1">
    <property type="entry name" value="CYTOPLASMIC PROTEIN"/>
    <property type="match status" value="1"/>
</dbReference>
<dbReference type="Proteomes" id="UP000838748">
    <property type="component" value="Unassembled WGS sequence"/>
</dbReference>
<evidence type="ECO:0000259" key="1">
    <source>
        <dbReference type="Pfam" id="PF04073"/>
    </source>
</evidence>
<feature type="domain" description="YbaK/aminoacyl-tRNA synthetase-associated" evidence="1">
    <location>
        <begin position="27"/>
        <end position="131"/>
    </location>
</feature>
<dbReference type="InterPro" id="IPR007214">
    <property type="entry name" value="YbaK/aa-tRNA-synth-assoc-dom"/>
</dbReference>
<dbReference type="PANTHER" id="PTHR30411">
    <property type="entry name" value="CYTOPLASMIC PROTEIN"/>
    <property type="match status" value="1"/>
</dbReference>
<dbReference type="InterPro" id="IPR036754">
    <property type="entry name" value="YbaK/aa-tRNA-synt-asso_dom_sf"/>
</dbReference>
<sequence length="157" mass="17424">MNNQSTAITQYLDKQGIEYKILTQSKQTTSIKETAQQRGICPSRMVKSILLKDMDNNYLLACVPGDKVVDPKKVRAKLSCRRVTCVAAAQVYQITGFEVGTVTPLLLPDNITILFDVTLSLQNKITISSGSKLFGIELYYLSLQSLCSPILTDICRD</sequence>
<reference evidence="2" key="1">
    <citation type="submission" date="2021-11" db="EMBL/GenBank/DDBJ databases">
        <authorList>
            <person name="Rodrigo-Torres L."/>
            <person name="Arahal R. D."/>
            <person name="Lucena T."/>
        </authorList>
    </citation>
    <scope>NUCLEOTIDE SEQUENCE</scope>
    <source>
        <strain evidence="2">CECT 7928</strain>
    </source>
</reference>
<evidence type="ECO:0000313" key="3">
    <source>
        <dbReference type="Proteomes" id="UP000838748"/>
    </source>
</evidence>
<proteinExistence type="predicted"/>
<comment type="caution">
    <text evidence="2">The sequence shown here is derived from an EMBL/GenBank/DDBJ whole genome shotgun (WGS) entry which is preliminary data.</text>
</comment>